<evidence type="ECO:0000313" key="3">
    <source>
        <dbReference type="Proteomes" id="UP001218188"/>
    </source>
</evidence>
<accession>A0AAD6X261</accession>
<feature type="compositionally biased region" description="Low complexity" evidence="1">
    <location>
        <begin position="290"/>
        <end position="324"/>
    </location>
</feature>
<keyword evidence="3" id="KW-1185">Reference proteome</keyword>
<evidence type="ECO:0000313" key="2">
    <source>
        <dbReference type="EMBL" id="KAJ7032076.1"/>
    </source>
</evidence>
<name>A0AAD6X261_9AGAR</name>
<evidence type="ECO:0000256" key="1">
    <source>
        <dbReference type="SAM" id="MobiDB-lite"/>
    </source>
</evidence>
<gene>
    <name evidence="2" type="ORF">C8F04DRAFT_1262232</name>
</gene>
<feature type="region of interest" description="Disordered" evidence="1">
    <location>
        <begin position="280"/>
        <end position="340"/>
    </location>
</feature>
<dbReference type="EMBL" id="JARJCM010000076">
    <property type="protein sequence ID" value="KAJ7032076.1"/>
    <property type="molecule type" value="Genomic_DNA"/>
</dbReference>
<reference evidence="2" key="1">
    <citation type="submission" date="2023-03" db="EMBL/GenBank/DDBJ databases">
        <title>Massive genome expansion in bonnet fungi (Mycena s.s.) driven by repeated elements and novel gene families across ecological guilds.</title>
        <authorList>
            <consortium name="Lawrence Berkeley National Laboratory"/>
            <person name="Harder C.B."/>
            <person name="Miyauchi S."/>
            <person name="Viragh M."/>
            <person name="Kuo A."/>
            <person name="Thoen E."/>
            <person name="Andreopoulos B."/>
            <person name="Lu D."/>
            <person name="Skrede I."/>
            <person name="Drula E."/>
            <person name="Henrissat B."/>
            <person name="Morin E."/>
            <person name="Kohler A."/>
            <person name="Barry K."/>
            <person name="LaButti K."/>
            <person name="Morin E."/>
            <person name="Salamov A."/>
            <person name="Lipzen A."/>
            <person name="Mereny Z."/>
            <person name="Hegedus B."/>
            <person name="Baldrian P."/>
            <person name="Stursova M."/>
            <person name="Weitz H."/>
            <person name="Taylor A."/>
            <person name="Grigoriev I.V."/>
            <person name="Nagy L.G."/>
            <person name="Martin F."/>
            <person name="Kauserud H."/>
        </authorList>
    </citation>
    <scope>NUCLEOTIDE SEQUENCE</scope>
    <source>
        <strain evidence="2">CBHHK200</strain>
    </source>
</reference>
<feature type="compositionally biased region" description="Low complexity" evidence="1">
    <location>
        <begin position="201"/>
        <end position="213"/>
    </location>
</feature>
<feature type="compositionally biased region" description="Basic residues" evidence="1">
    <location>
        <begin position="189"/>
        <end position="198"/>
    </location>
</feature>
<dbReference type="AlphaFoldDB" id="A0AAD6X261"/>
<feature type="region of interest" description="Disordered" evidence="1">
    <location>
        <begin position="382"/>
        <end position="411"/>
    </location>
</feature>
<sequence>MHFLPIPPPRSHDEFPLVQFWYRKDFKDTDLATFGDNDKHQKLGFLEHEDGRQYTKEEIKAQRKHTSTAFQTLLLRGLAPPTWSQASSVAVNWFRAEMLTHCPDLALCAANWKVDVLATEVYSQWSRRRDVEIQERLEDEAMKKKTEQGKKAQKRKAVEDDSEEDADLPPSKSKKQRSEPKLDKVKSRSEKRRKKKKATANSSDVSSVLSSNSRNTTHPPSLPASQPPSRAATLSPAPAADIDPSELANATPYNRYHQRHHQAQILLRRLVYSGIFGKSAPKAQRLNPPQQQDASTSAITTAAAGQTEATQHSSDSTAATSSSDNAPRKSKSKPHKPGAAHTAWNMFARKHMKKNHKHTTAEVRAVFSAMSPPELQTWKVKAATKQIQKGGNASEESDSEGEGEATQSATA</sequence>
<dbReference type="Proteomes" id="UP001218188">
    <property type="component" value="Unassembled WGS sequence"/>
</dbReference>
<comment type="caution">
    <text evidence="2">The sequence shown here is derived from an EMBL/GenBank/DDBJ whole genome shotgun (WGS) entry which is preliminary data.</text>
</comment>
<feature type="compositionally biased region" description="Basic and acidic residues" evidence="1">
    <location>
        <begin position="176"/>
        <end position="188"/>
    </location>
</feature>
<organism evidence="2 3">
    <name type="scientific">Mycena alexandri</name>
    <dbReference type="NCBI Taxonomy" id="1745969"/>
    <lineage>
        <taxon>Eukaryota</taxon>
        <taxon>Fungi</taxon>
        <taxon>Dikarya</taxon>
        <taxon>Basidiomycota</taxon>
        <taxon>Agaricomycotina</taxon>
        <taxon>Agaricomycetes</taxon>
        <taxon>Agaricomycetidae</taxon>
        <taxon>Agaricales</taxon>
        <taxon>Marasmiineae</taxon>
        <taxon>Mycenaceae</taxon>
        <taxon>Mycena</taxon>
    </lineage>
</organism>
<feature type="compositionally biased region" description="Basic residues" evidence="1">
    <location>
        <begin position="328"/>
        <end position="338"/>
    </location>
</feature>
<feature type="region of interest" description="Disordered" evidence="1">
    <location>
        <begin position="142"/>
        <end position="246"/>
    </location>
</feature>
<protein>
    <submittedName>
        <fullName evidence="2">Uncharacterized protein</fullName>
    </submittedName>
</protein>
<proteinExistence type="predicted"/>